<dbReference type="Pfam" id="PF23598">
    <property type="entry name" value="LRR_14"/>
    <property type="match status" value="1"/>
</dbReference>
<dbReference type="InterPro" id="IPR027417">
    <property type="entry name" value="P-loop_NTPase"/>
</dbReference>
<proteinExistence type="inferred from homology"/>
<dbReference type="InterPro" id="IPR055414">
    <property type="entry name" value="LRR_R13L4/SHOC2-like"/>
</dbReference>
<keyword evidence="6" id="KW-1185">Reference proteome</keyword>
<sequence>MAWQTPAAIFLGPPAQELLRFIKDHMNKAHPFKSHLEKLQSTLESIIPKINEVHRLNALLTYLPRPDIERLKEELVKGKELVRKCGAVPSWNYFLMCRYSKGILKLNKDLRWFFNMEVTADIWLGNKQILVDLEEMMRKFERLNMRLEGSRSAPEIPEITYGLDVPLQELKMSLFRDDVRVLGLCSPGGCGKTTLASMLCRDRDVTSRFKNIYFLTVSSSPDFKVIVQKLLEQMFPTNPVPRFLTEGEAIMKLGNLMMRIEKEPTLLVLDDVWEDSVVRKFVFGTVNYKILVTSRTQCQVFDYKYSLKMLGDEDAMALFCNSAFPQNVNVNYEEPDRDLQNKIVRGCKGLPLALKVIGHSLHQQQAKVWQHTERMLSSCSIFKSHTDLLSCLGTSLDYLNENVQDCFMDLASFPEDERIPASSLIDIWVELYGIDEVDAYINLLELSTQNLVTLIEITSGDAGQIDGNLNGLFVTQHDLLRDLAIYRSQQKGTRLIMKSREESLPWKWSKEEHQFQNARLVSIQTGELSSSNCYSMHFPEAEVLILDFFATKYTLPQFIEKMEKLKVLIIANHGHYCTQLNYLTRPGYLSSLRRVSLEKVSVPMLNEIKMPLKDLQKISLLMCEVGQALGSYDLNFPYMLPNLVEINIDYCNDLVELPQGLCNLVHLQKLSITNCHNLFAMPEGIGSIRDLEVLRLHACTGLVELPNSIKKLQKLRFLDISECLNMERLPEGMGELNGLEKLDMRQCLGLRELPPSIMNLVHLKDVICDDETADLWEPLGWHLSKLKIVMREDSNLFWLGVDL</sequence>
<dbReference type="InterPro" id="IPR002182">
    <property type="entry name" value="NB-ARC"/>
</dbReference>
<dbReference type="InterPro" id="IPR008808">
    <property type="entry name" value="Powdery_mildew-R_dom"/>
</dbReference>
<dbReference type="GO" id="GO:0043531">
    <property type="term" value="F:ADP binding"/>
    <property type="evidence" value="ECO:0007669"/>
    <property type="project" value="InterPro"/>
</dbReference>
<reference evidence="5" key="1">
    <citation type="journal article" date="2023" name="Plant J.">
        <title>The genome of the king protea, Protea cynaroides.</title>
        <authorList>
            <person name="Chang J."/>
            <person name="Duong T.A."/>
            <person name="Schoeman C."/>
            <person name="Ma X."/>
            <person name="Roodt D."/>
            <person name="Barker N."/>
            <person name="Li Z."/>
            <person name="Van de Peer Y."/>
            <person name="Mizrachi E."/>
        </authorList>
    </citation>
    <scope>NUCLEOTIDE SEQUENCE</scope>
    <source>
        <tissue evidence="5">Young leaves</tissue>
    </source>
</reference>
<dbReference type="SUPFAM" id="SSF52047">
    <property type="entry name" value="RNI-like"/>
    <property type="match status" value="1"/>
</dbReference>
<dbReference type="EMBL" id="JAMYWD010000012">
    <property type="protein sequence ID" value="KAJ4950971.1"/>
    <property type="molecule type" value="Genomic_DNA"/>
</dbReference>
<keyword evidence="2" id="KW-0677">Repeat</keyword>
<dbReference type="Gene3D" id="3.80.10.10">
    <property type="entry name" value="Ribonuclease Inhibitor"/>
    <property type="match status" value="1"/>
</dbReference>
<name>A0A9Q0JTC5_9MAGN</name>
<evidence type="ECO:0000313" key="6">
    <source>
        <dbReference type="Proteomes" id="UP001141806"/>
    </source>
</evidence>
<evidence type="ECO:0000313" key="5">
    <source>
        <dbReference type="EMBL" id="KAJ4950971.1"/>
    </source>
</evidence>
<dbReference type="PANTHER" id="PTHR36766">
    <property type="entry name" value="PLANT BROAD-SPECTRUM MILDEW RESISTANCE PROTEIN RPW8"/>
    <property type="match status" value="1"/>
</dbReference>
<dbReference type="GO" id="GO:0006952">
    <property type="term" value="P:defense response"/>
    <property type="evidence" value="ECO:0007669"/>
    <property type="project" value="UniProtKB-KW"/>
</dbReference>
<dbReference type="Proteomes" id="UP001141806">
    <property type="component" value="Unassembled WGS sequence"/>
</dbReference>
<evidence type="ECO:0000256" key="1">
    <source>
        <dbReference type="ARBA" id="ARBA00008894"/>
    </source>
</evidence>
<dbReference type="Pfam" id="PF00931">
    <property type="entry name" value="NB-ARC"/>
    <property type="match status" value="1"/>
</dbReference>
<evidence type="ECO:0000256" key="3">
    <source>
        <dbReference type="ARBA" id="ARBA00022821"/>
    </source>
</evidence>
<comment type="caution">
    <text evidence="5">The sequence shown here is derived from an EMBL/GenBank/DDBJ whole genome shotgun (WGS) entry which is preliminary data.</text>
</comment>
<dbReference type="Pfam" id="PF05659">
    <property type="entry name" value="RPW8"/>
    <property type="match status" value="1"/>
</dbReference>
<dbReference type="PROSITE" id="PS51153">
    <property type="entry name" value="RPW8"/>
    <property type="match status" value="1"/>
</dbReference>
<keyword evidence="3" id="KW-0611">Plant defense</keyword>
<dbReference type="Gene3D" id="1.10.10.10">
    <property type="entry name" value="Winged helix-like DNA-binding domain superfamily/Winged helix DNA-binding domain"/>
    <property type="match status" value="1"/>
</dbReference>
<dbReference type="InterPro" id="IPR036388">
    <property type="entry name" value="WH-like_DNA-bd_sf"/>
</dbReference>
<feature type="domain" description="RPW8" evidence="4">
    <location>
        <begin position="1"/>
        <end position="152"/>
    </location>
</feature>
<dbReference type="Gene3D" id="3.40.50.300">
    <property type="entry name" value="P-loop containing nucleotide triphosphate hydrolases"/>
    <property type="match status" value="1"/>
</dbReference>
<gene>
    <name evidence="5" type="ORF">NE237_027803</name>
</gene>
<comment type="similarity">
    <text evidence="1">Belongs to the disease resistance NB-LRR family.</text>
</comment>
<dbReference type="OrthoDB" id="2016095at2759"/>
<dbReference type="InterPro" id="IPR042197">
    <property type="entry name" value="Apaf_helical"/>
</dbReference>
<evidence type="ECO:0000259" key="4">
    <source>
        <dbReference type="PROSITE" id="PS51153"/>
    </source>
</evidence>
<accession>A0A9Q0JTC5</accession>
<dbReference type="AlphaFoldDB" id="A0A9Q0JTC5"/>
<dbReference type="PANTHER" id="PTHR36766:SF3">
    <property type="entry name" value="RPW8 DOMAIN-CONTAINING PROTEIN"/>
    <property type="match status" value="1"/>
</dbReference>
<organism evidence="5 6">
    <name type="scientific">Protea cynaroides</name>
    <dbReference type="NCBI Taxonomy" id="273540"/>
    <lineage>
        <taxon>Eukaryota</taxon>
        <taxon>Viridiplantae</taxon>
        <taxon>Streptophyta</taxon>
        <taxon>Embryophyta</taxon>
        <taxon>Tracheophyta</taxon>
        <taxon>Spermatophyta</taxon>
        <taxon>Magnoliopsida</taxon>
        <taxon>Proteales</taxon>
        <taxon>Proteaceae</taxon>
        <taxon>Protea</taxon>
    </lineage>
</organism>
<dbReference type="SUPFAM" id="SSF52540">
    <property type="entry name" value="P-loop containing nucleoside triphosphate hydrolases"/>
    <property type="match status" value="1"/>
</dbReference>
<dbReference type="PRINTS" id="PR00364">
    <property type="entry name" value="DISEASERSIST"/>
</dbReference>
<dbReference type="Gene3D" id="1.10.8.430">
    <property type="entry name" value="Helical domain of apoptotic protease-activating factors"/>
    <property type="match status" value="1"/>
</dbReference>
<protein>
    <recommendedName>
        <fullName evidence="4">RPW8 domain-containing protein</fullName>
    </recommendedName>
</protein>
<dbReference type="InterPro" id="IPR032675">
    <property type="entry name" value="LRR_dom_sf"/>
</dbReference>
<evidence type="ECO:0000256" key="2">
    <source>
        <dbReference type="ARBA" id="ARBA00022737"/>
    </source>
</evidence>